<organism evidence="1 2">
    <name type="scientific">Acetobacter malorum</name>
    <dbReference type="NCBI Taxonomy" id="178901"/>
    <lineage>
        <taxon>Bacteria</taxon>
        <taxon>Pseudomonadati</taxon>
        <taxon>Pseudomonadota</taxon>
        <taxon>Alphaproteobacteria</taxon>
        <taxon>Acetobacterales</taxon>
        <taxon>Acetobacteraceae</taxon>
        <taxon>Acetobacter</taxon>
    </lineage>
</organism>
<dbReference type="AlphaFoldDB" id="A0A1Y3GD17"/>
<accession>A0A1Y3GD17</accession>
<evidence type="ECO:0000313" key="1">
    <source>
        <dbReference type="EMBL" id="OUJ06708.1"/>
    </source>
</evidence>
<proteinExistence type="predicted"/>
<sequence length="167" mass="18754">MNGVSWHMSVRTSKVQTKAAKVTKPKLVKDLKVARRPRASKKAVASPPVPVAEAPKTEELQQAVVQDTAPLQDAISGVQPSMQENQEFQSAIYFDGGWYLDMYPDVREAGIDPLEHFLNHGSQEGRSPNALFDSQAYLRANPDVVEFERGPFIHYICFGFQEKRPLR</sequence>
<dbReference type="Proteomes" id="UP000242683">
    <property type="component" value="Unassembled WGS sequence"/>
</dbReference>
<name>A0A1Y3GD17_9PROT</name>
<comment type="caution">
    <text evidence="1">The sequence shown here is derived from an EMBL/GenBank/DDBJ whole genome shotgun (WGS) entry which is preliminary data.</text>
</comment>
<protein>
    <recommendedName>
        <fullName evidence="3">Glycosyltransferase</fullName>
    </recommendedName>
</protein>
<evidence type="ECO:0000313" key="2">
    <source>
        <dbReference type="Proteomes" id="UP000242683"/>
    </source>
</evidence>
<reference evidence="2" key="1">
    <citation type="submission" date="2014-06" db="EMBL/GenBank/DDBJ databases">
        <authorList>
            <person name="Winans N.J."/>
            <person name="Newell P.D."/>
            <person name="Douglas A.E."/>
        </authorList>
    </citation>
    <scope>NUCLEOTIDE SEQUENCE [LARGE SCALE GENOMIC DNA]</scope>
    <source>
        <strain evidence="2">DsW_057</strain>
    </source>
</reference>
<dbReference type="EMBL" id="JOPG01000008">
    <property type="protein sequence ID" value="OUJ06708.1"/>
    <property type="molecule type" value="Genomic_DNA"/>
</dbReference>
<evidence type="ECO:0008006" key="3">
    <source>
        <dbReference type="Google" id="ProtNLM"/>
    </source>
</evidence>
<gene>
    <name evidence="1" type="ORF">HK23_13590</name>
</gene>